<dbReference type="Pfam" id="PF05958">
    <property type="entry name" value="tRNA_U5-meth_tr"/>
    <property type="match status" value="1"/>
</dbReference>
<dbReference type="GO" id="GO:0070041">
    <property type="term" value="F:rRNA (uridine-C5-)-methyltransferase activity"/>
    <property type="evidence" value="ECO:0007669"/>
    <property type="project" value="UniProtKB-UniRule"/>
</dbReference>
<evidence type="ECO:0000256" key="5">
    <source>
        <dbReference type="ARBA" id="ARBA00022691"/>
    </source>
</evidence>
<dbReference type="GO" id="GO:0005506">
    <property type="term" value="F:iron ion binding"/>
    <property type="evidence" value="ECO:0007669"/>
    <property type="project" value="UniProtKB-UniRule"/>
</dbReference>
<dbReference type="Gene3D" id="3.40.50.150">
    <property type="entry name" value="Vaccinia Virus protein VP39"/>
    <property type="match status" value="1"/>
</dbReference>
<dbReference type="RefSeq" id="WP_123712997.1">
    <property type="nucleotide sequence ID" value="NZ_RKHR01000005.1"/>
</dbReference>
<evidence type="ECO:0000256" key="1">
    <source>
        <dbReference type="ARBA" id="ARBA00022485"/>
    </source>
</evidence>
<evidence type="ECO:0000256" key="7">
    <source>
        <dbReference type="ARBA" id="ARBA00023004"/>
    </source>
</evidence>
<comment type="caution">
    <text evidence="13">The sequence shown here is derived from an EMBL/GenBank/DDBJ whole genome shotgun (WGS) entry which is preliminary data.</text>
</comment>
<feature type="binding site" evidence="9 10">
    <location>
        <position position="333"/>
    </location>
    <ligand>
        <name>S-adenosyl-L-methionine</name>
        <dbReference type="ChEBI" id="CHEBI:59789"/>
    </ligand>
</feature>
<dbReference type="GO" id="GO:0051539">
    <property type="term" value="F:4 iron, 4 sulfur cluster binding"/>
    <property type="evidence" value="ECO:0007669"/>
    <property type="project" value="UniProtKB-KW"/>
</dbReference>
<feature type="binding site" evidence="9 10">
    <location>
        <position position="312"/>
    </location>
    <ligand>
        <name>S-adenosyl-L-methionine</name>
        <dbReference type="ChEBI" id="CHEBI:59789"/>
    </ligand>
</feature>
<comment type="function">
    <text evidence="9">Catalyzes the formation of 5-methyl-uridine at position 1939 (m5U1939) in 23S rRNA.</text>
</comment>
<dbReference type="InterPro" id="IPR012340">
    <property type="entry name" value="NA-bd_OB-fold"/>
</dbReference>
<dbReference type="GO" id="GO:0003723">
    <property type="term" value="F:RNA binding"/>
    <property type="evidence" value="ECO:0007669"/>
    <property type="project" value="InterPro"/>
</dbReference>
<dbReference type="Proteomes" id="UP000275394">
    <property type="component" value="Unassembled WGS sequence"/>
</dbReference>
<reference evidence="13 14" key="1">
    <citation type="submission" date="2018-11" db="EMBL/GenBank/DDBJ databases">
        <title>Genomic Encyclopedia of Type Strains, Phase IV (KMG-IV): sequencing the most valuable type-strain genomes for metagenomic binning, comparative biology and taxonomic classification.</title>
        <authorList>
            <person name="Goeker M."/>
        </authorList>
    </citation>
    <scope>NUCLEOTIDE SEQUENCE [LARGE SCALE GENOMIC DNA]</scope>
    <source>
        <strain evidence="13 14">DSM 100316</strain>
    </source>
</reference>
<evidence type="ECO:0000256" key="8">
    <source>
        <dbReference type="ARBA" id="ARBA00023014"/>
    </source>
</evidence>
<dbReference type="PROSITE" id="PS50926">
    <property type="entry name" value="TRAM"/>
    <property type="match status" value="1"/>
</dbReference>
<dbReference type="CDD" id="cd02440">
    <property type="entry name" value="AdoMet_MTases"/>
    <property type="match status" value="1"/>
</dbReference>
<comment type="catalytic activity">
    <reaction evidence="9">
        <text>uridine(1939) in 23S rRNA + S-adenosyl-L-methionine = 5-methyluridine(1939) in 23S rRNA + S-adenosyl-L-homocysteine + H(+)</text>
        <dbReference type="Rhea" id="RHEA:42908"/>
        <dbReference type="Rhea" id="RHEA-COMP:10278"/>
        <dbReference type="Rhea" id="RHEA-COMP:10279"/>
        <dbReference type="ChEBI" id="CHEBI:15378"/>
        <dbReference type="ChEBI" id="CHEBI:57856"/>
        <dbReference type="ChEBI" id="CHEBI:59789"/>
        <dbReference type="ChEBI" id="CHEBI:65315"/>
        <dbReference type="ChEBI" id="CHEBI:74447"/>
        <dbReference type="EC" id="2.1.1.190"/>
    </reaction>
</comment>
<evidence type="ECO:0000256" key="10">
    <source>
        <dbReference type="PROSITE-ProRule" id="PRU01024"/>
    </source>
</evidence>
<dbReference type="SUPFAM" id="SSF53335">
    <property type="entry name" value="S-adenosyl-L-methionine-dependent methyltransferases"/>
    <property type="match status" value="1"/>
</dbReference>
<evidence type="ECO:0000256" key="4">
    <source>
        <dbReference type="ARBA" id="ARBA00022679"/>
    </source>
</evidence>
<feature type="binding site" evidence="9">
    <location>
        <position position="87"/>
    </location>
    <ligand>
        <name>[4Fe-4S] cluster</name>
        <dbReference type="ChEBI" id="CHEBI:49883"/>
    </ligand>
</feature>
<dbReference type="AlphaFoldDB" id="A0A3N2DJM8"/>
<feature type="active site" description="Nucleophile" evidence="9 10">
    <location>
        <position position="409"/>
    </location>
</feature>
<dbReference type="PANTHER" id="PTHR11061:SF49">
    <property type="entry name" value="23S RRNA (URACIL(1939)-C(5))-METHYLTRANSFERASE RLMD"/>
    <property type="match status" value="1"/>
</dbReference>
<evidence type="ECO:0000256" key="9">
    <source>
        <dbReference type="HAMAP-Rule" id="MF_01010"/>
    </source>
</evidence>
<sequence>MARSFSNNPRFFKPQKKAVSKASLVNIESLGIDGRGVGRVDGKVCFVAGSLPGETVKARWLRHGGRFDEGVVQEVIKPASGRVAPPCQYIDRCGGCSLQHADSETQINYKDQLLSQQLRQLIDEQTEHLAPLASPSFGYRSRARLAIFWDKDKQVMQLGFREQGSKRIISIRQCMVLLPHLDALLEPLAEMLPRLKAVKQLGHIELIDNDGQAGIAVRVTRQLVNADKKRLMSFAKQHDCKLVVVEGGEQTVSTCLWPEGAEASFCYSVDQLKLYFGVGDFTQVNQFVNAKMVRQALNLLDLNENDHLLDLFCGVGNFSLNASRKVASVTGVEGVQSMVEKAAHNASENGINNAFFACSDLAVEGGSALDWTRRVPYNKMLLDPSREGALEIAERLDRFQPERVVYVSCNPATLARDGEAIKQQGYRLASYGCMDMFPHTSHSEAMALFVRKEA</sequence>
<organism evidence="13 14">
    <name type="scientific">Sinobacterium caligoides</name>
    <dbReference type="NCBI Taxonomy" id="933926"/>
    <lineage>
        <taxon>Bacteria</taxon>
        <taxon>Pseudomonadati</taxon>
        <taxon>Pseudomonadota</taxon>
        <taxon>Gammaproteobacteria</taxon>
        <taxon>Cellvibrionales</taxon>
        <taxon>Spongiibacteraceae</taxon>
        <taxon>Sinobacterium</taxon>
    </lineage>
</organism>
<dbReference type="Pfam" id="PF01938">
    <property type="entry name" value="TRAM"/>
    <property type="match status" value="1"/>
</dbReference>
<dbReference type="InterPro" id="IPR002792">
    <property type="entry name" value="TRAM_dom"/>
</dbReference>
<dbReference type="EMBL" id="RKHR01000005">
    <property type="protein sequence ID" value="ROR99999.1"/>
    <property type="molecule type" value="Genomic_DNA"/>
</dbReference>
<feature type="binding site" evidence="9 10">
    <location>
        <position position="383"/>
    </location>
    <ligand>
        <name>S-adenosyl-L-methionine</name>
        <dbReference type="ChEBI" id="CHEBI:59789"/>
    </ligand>
</feature>
<proteinExistence type="inferred from homology"/>
<dbReference type="OrthoDB" id="9804590at2"/>
<dbReference type="InterPro" id="IPR030390">
    <property type="entry name" value="MeTrfase_TrmA_AS"/>
</dbReference>
<gene>
    <name evidence="9" type="primary">rlmD</name>
    <name evidence="13" type="ORF">EDC56_2634</name>
</gene>
<comment type="similarity">
    <text evidence="9">Belongs to the class I-like SAM-binding methyltransferase superfamily. RNA M5U methyltransferase family. RlmD subfamily.</text>
</comment>
<protein>
    <recommendedName>
        <fullName evidence="9">23S rRNA (uracil(1939)-C(5))-methyltransferase RlmD</fullName>
        <ecNumber evidence="9">2.1.1.190</ecNumber>
    </recommendedName>
    <alternativeName>
        <fullName evidence="9">23S rRNA(m5U1939)-methyltransferase</fullName>
    </alternativeName>
</protein>
<dbReference type="InterPro" id="IPR029063">
    <property type="entry name" value="SAM-dependent_MTases_sf"/>
</dbReference>
<dbReference type="HAMAP" id="MF_01010">
    <property type="entry name" value="23SrRNA_methyltr_RlmD"/>
    <property type="match status" value="1"/>
</dbReference>
<evidence type="ECO:0000313" key="13">
    <source>
        <dbReference type="EMBL" id="ROR99999.1"/>
    </source>
</evidence>
<dbReference type="NCBIfam" id="NF009639">
    <property type="entry name" value="PRK13168.1"/>
    <property type="match status" value="1"/>
</dbReference>
<feature type="binding site" evidence="9">
    <location>
        <position position="317"/>
    </location>
    <ligand>
        <name>S-adenosyl-L-methionine</name>
        <dbReference type="ChEBI" id="CHEBI:59789"/>
    </ligand>
</feature>
<evidence type="ECO:0000256" key="11">
    <source>
        <dbReference type="PROSITE-ProRule" id="PRU10015"/>
    </source>
</evidence>
<feature type="binding site" evidence="9 10">
    <location>
        <position position="283"/>
    </location>
    <ligand>
        <name>S-adenosyl-L-methionine</name>
        <dbReference type="ChEBI" id="CHEBI:59789"/>
    </ligand>
</feature>
<dbReference type="PROSITE" id="PS51687">
    <property type="entry name" value="SAM_MT_RNA_M5U"/>
    <property type="match status" value="1"/>
</dbReference>
<dbReference type="SUPFAM" id="SSF50249">
    <property type="entry name" value="Nucleic acid-binding proteins"/>
    <property type="match status" value="1"/>
</dbReference>
<keyword evidence="5 9" id="KW-0949">S-adenosyl-L-methionine</keyword>
<keyword evidence="4 9" id="KW-0808">Transferase</keyword>
<evidence type="ECO:0000259" key="12">
    <source>
        <dbReference type="PROSITE" id="PS50926"/>
    </source>
</evidence>
<evidence type="ECO:0000256" key="6">
    <source>
        <dbReference type="ARBA" id="ARBA00022723"/>
    </source>
</evidence>
<keyword evidence="8 9" id="KW-0411">Iron-sulfur</keyword>
<keyword evidence="6 9" id="KW-0479">Metal-binding</keyword>
<accession>A0A3N2DJM8</accession>
<keyword evidence="1 9" id="KW-0004">4Fe-4S</keyword>
<dbReference type="EC" id="2.1.1.190" evidence="9"/>
<dbReference type="InterPro" id="IPR001566">
    <property type="entry name" value="23S_rRNA_MeTrfase_RlmD"/>
</dbReference>
<feature type="binding site" evidence="9">
    <location>
        <position position="93"/>
    </location>
    <ligand>
        <name>[4Fe-4S] cluster</name>
        <dbReference type="ChEBI" id="CHEBI:49883"/>
    </ligand>
</feature>
<evidence type="ECO:0000256" key="2">
    <source>
        <dbReference type="ARBA" id="ARBA00022552"/>
    </source>
</evidence>
<keyword evidence="3 9" id="KW-0489">Methyltransferase</keyword>
<dbReference type="InterPro" id="IPR010280">
    <property type="entry name" value="U5_MeTrfase_fam"/>
</dbReference>
<dbReference type="Gene3D" id="2.40.50.1070">
    <property type="match status" value="1"/>
</dbReference>
<keyword evidence="7 9" id="KW-0408">Iron</keyword>
<keyword evidence="14" id="KW-1185">Reference proteome</keyword>
<evidence type="ECO:0000313" key="14">
    <source>
        <dbReference type="Proteomes" id="UP000275394"/>
    </source>
</evidence>
<feature type="binding site" evidence="9">
    <location>
        <position position="360"/>
    </location>
    <ligand>
        <name>S-adenosyl-L-methionine</name>
        <dbReference type="ChEBI" id="CHEBI:59789"/>
    </ligand>
</feature>
<feature type="active site" evidence="11">
    <location>
        <position position="409"/>
    </location>
</feature>
<dbReference type="PROSITE" id="PS01230">
    <property type="entry name" value="TRMA_1"/>
    <property type="match status" value="1"/>
</dbReference>
<keyword evidence="2 9" id="KW-0698">rRNA processing</keyword>
<feature type="domain" description="TRAM" evidence="12">
    <location>
        <begin position="16"/>
        <end position="74"/>
    </location>
</feature>
<feature type="binding site" evidence="9">
    <location>
        <position position="174"/>
    </location>
    <ligand>
        <name>[4Fe-4S] cluster</name>
        <dbReference type="ChEBI" id="CHEBI:49883"/>
    </ligand>
</feature>
<name>A0A3N2DJM8_9GAMM</name>
<dbReference type="Gene3D" id="2.40.50.140">
    <property type="entry name" value="Nucleic acid-binding proteins"/>
    <property type="match status" value="1"/>
</dbReference>
<dbReference type="PANTHER" id="PTHR11061">
    <property type="entry name" value="RNA M5U METHYLTRANSFERASE"/>
    <property type="match status" value="1"/>
</dbReference>
<feature type="binding site" evidence="9">
    <location>
        <position position="96"/>
    </location>
    <ligand>
        <name>[4Fe-4S] cluster</name>
        <dbReference type="ChEBI" id="CHEBI:49883"/>
    </ligand>
</feature>
<dbReference type="NCBIfam" id="TIGR00479">
    <property type="entry name" value="rumA"/>
    <property type="match status" value="1"/>
</dbReference>
<dbReference type="GO" id="GO:0070475">
    <property type="term" value="P:rRNA base methylation"/>
    <property type="evidence" value="ECO:0007669"/>
    <property type="project" value="TreeGrafter"/>
</dbReference>
<evidence type="ECO:0000256" key="3">
    <source>
        <dbReference type="ARBA" id="ARBA00022603"/>
    </source>
</evidence>